<feature type="non-terminal residue" evidence="1">
    <location>
        <position position="1"/>
    </location>
</feature>
<keyword evidence="2" id="KW-1185">Reference proteome</keyword>
<dbReference type="Proteomes" id="UP000030671">
    <property type="component" value="Unassembled WGS sequence"/>
</dbReference>
<evidence type="ECO:0000313" key="2">
    <source>
        <dbReference type="Proteomes" id="UP000030671"/>
    </source>
</evidence>
<gene>
    <name evidence="1" type="ORF">HETIRDRAFT_45037</name>
</gene>
<evidence type="ECO:0000313" key="1">
    <source>
        <dbReference type="EMBL" id="ETW82085.1"/>
    </source>
</evidence>
<dbReference type="RefSeq" id="XP_009545799.1">
    <property type="nucleotide sequence ID" value="XM_009547504.1"/>
</dbReference>
<dbReference type="GeneID" id="20676037"/>
<accession>W4K9Q6</accession>
<protein>
    <recommendedName>
        <fullName evidence="3">Integrase catalytic domain-containing protein</fullName>
    </recommendedName>
</protein>
<organism evidence="1 2">
    <name type="scientific">Heterobasidion irregulare (strain TC 32-1)</name>
    <dbReference type="NCBI Taxonomy" id="747525"/>
    <lineage>
        <taxon>Eukaryota</taxon>
        <taxon>Fungi</taxon>
        <taxon>Dikarya</taxon>
        <taxon>Basidiomycota</taxon>
        <taxon>Agaricomycotina</taxon>
        <taxon>Agaricomycetes</taxon>
        <taxon>Russulales</taxon>
        <taxon>Bondarzewiaceae</taxon>
        <taxon>Heterobasidion</taxon>
        <taxon>Heterobasidion annosum species complex</taxon>
    </lineage>
</organism>
<dbReference type="HOGENOM" id="CLU_212986_0_0_1"/>
<proteinExistence type="predicted"/>
<dbReference type="KEGG" id="hir:HETIRDRAFT_45037"/>
<dbReference type="EMBL" id="KI925458">
    <property type="protein sequence ID" value="ETW82085.1"/>
    <property type="molecule type" value="Genomic_DNA"/>
</dbReference>
<name>W4K9Q6_HETIT</name>
<evidence type="ECO:0008006" key="3">
    <source>
        <dbReference type="Google" id="ProtNLM"/>
    </source>
</evidence>
<sequence length="55" mass="6388">PFGIITIDFITNLSKLNRYDSLHIVIDRFIKTVVITLYKKTINLDRIAKILLKNA</sequence>
<reference evidence="1 2" key="1">
    <citation type="journal article" date="2012" name="New Phytol.">
        <title>Insight into trade-off between wood decay and parasitism from the genome of a fungal forest pathogen.</title>
        <authorList>
            <person name="Olson A."/>
            <person name="Aerts A."/>
            <person name="Asiegbu F."/>
            <person name="Belbahri L."/>
            <person name="Bouzid O."/>
            <person name="Broberg A."/>
            <person name="Canback B."/>
            <person name="Coutinho P.M."/>
            <person name="Cullen D."/>
            <person name="Dalman K."/>
            <person name="Deflorio G."/>
            <person name="van Diepen L.T."/>
            <person name="Dunand C."/>
            <person name="Duplessis S."/>
            <person name="Durling M."/>
            <person name="Gonthier P."/>
            <person name="Grimwood J."/>
            <person name="Fossdal C.G."/>
            <person name="Hansson D."/>
            <person name="Henrissat B."/>
            <person name="Hietala A."/>
            <person name="Himmelstrand K."/>
            <person name="Hoffmeister D."/>
            <person name="Hogberg N."/>
            <person name="James T.Y."/>
            <person name="Karlsson M."/>
            <person name="Kohler A."/>
            <person name="Kues U."/>
            <person name="Lee Y.H."/>
            <person name="Lin Y.C."/>
            <person name="Lind M."/>
            <person name="Lindquist E."/>
            <person name="Lombard V."/>
            <person name="Lucas S."/>
            <person name="Lunden K."/>
            <person name="Morin E."/>
            <person name="Murat C."/>
            <person name="Park J."/>
            <person name="Raffaello T."/>
            <person name="Rouze P."/>
            <person name="Salamov A."/>
            <person name="Schmutz J."/>
            <person name="Solheim H."/>
            <person name="Stahlberg J."/>
            <person name="Velez H."/>
            <person name="de Vries R.P."/>
            <person name="Wiebenga A."/>
            <person name="Woodward S."/>
            <person name="Yakovlev I."/>
            <person name="Garbelotto M."/>
            <person name="Martin F."/>
            <person name="Grigoriev I.V."/>
            <person name="Stenlid J."/>
        </authorList>
    </citation>
    <scope>NUCLEOTIDE SEQUENCE [LARGE SCALE GENOMIC DNA]</scope>
    <source>
        <strain evidence="1 2">TC 32-1</strain>
    </source>
</reference>
<dbReference type="InParanoid" id="W4K9Q6"/>
<dbReference type="AlphaFoldDB" id="W4K9Q6"/>